<keyword evidence="11" id="KW-1185">Reference proteome</keyword>
<keyword evidence="3" id="KW-0210">Decarboxylase</keyword>
<name>A0A8H8RW97_9HELO</name>
<dbReference type="GO" id="GO:0004586">
    <property type="term" value="F:ornithine decarboxylase activity"/>
    <property type="evidence" value="ECO:0007669"/>
    <property type="project" value="TreeGrafter"/>
</dbReference>
<evidence type="ECO:0000256" key="3">
    <source>
        <dbReference type="ARBA" id="ARBA00022793"/>
    </source>
</evidence>
<dbReference type="SUPFAM" id="SSF51419">
    <property type="entry name" value="PLP-binding barrel"/>
    <property type="match status" value="1"/>
</dbReference>
<evidence type="ECO:0000256" key="6">
    <source>
        <dbReference type="PIRSR" id="PIRSR600183-50"/>
    </source>
</evidence>
<feature type="modified residue" description="N6-(pyridoxal phosphate)lysine" evidence="6">
    <location>
        <position position="71"/>
    </location>
</feature>
<dbReference type="AlphaFoldDB" id="A0A8H8RW97"/>
<dbReference type="GO" id="GO:0005737">
    <property type="term" value="C:cytoplasm"/>
    <property type="evidence" value="ECO:0007669"/>
    <property type="project" value="TreeGrafter"/>
</dbReference>
<dbReference type="PANTHER" id="PTHR11482:SF6">
    <property type="entry name" value="ORNITHINE DECARBOXYLASE 1-RELATED"/>
    <property type="match status" value="1"/>
</dbReference>
<dbReference type="Gene3D" id="2.40.37.10">
    <property type="entry name" value="Lyase, Ornithine Decarboxylase, Chain A, domain 1"/>
    <property type="match status" value="1"/>
</dbReference>
<feature type="active site" description="Proton donor" evidence="6">
    <location>
        <position position="360"/>
    </location>
</feature>
<dbReference type="PANTHER" id="PTHR11482">
    <property type="entry name" value="ARGININE/DIAMINOPIMELATE/ORNITHINE DECARBOXYLASE"/>
    <property type="match status" value="1"/>
</dbReference>
<dbReference type="CDD" id="cd00622">
    <property type="entry name" value="PLPDE_III_ODC"/>
    <property type="match status" value="1"/>
</dbReference>
<keyword evidence="5" id="KW-0456">Lyase</keyword>
<dbReference type="InterPro" id="IPR022657">
    <property type="entry name" value="De-COase2_CS"/>
</dbReference>
<dbReference type="SUPFAM" id="SSF50621">
    <property type="entry name" value="Alanine racemase C-terminal domain-like"/>
    <property type="match status" value="1"/>
</dbReference>
<evidence type="ECO:0000256" key="1">
    <source>
        <dbReference type="ARBA" id="ARBA00001933"/>
    </source>
</evidence>
<dbReference type="Pfam" id="PF00278">
    <property type="entry name" value="Orn_DAP_Arg_deC"/>
    <property type="match status" value="1"/>
</dbReference>
<dbReference type="InterPro" id="IPR022643">
    <property type="entry name" value="De-COase2_C"/>
</dbReference>
<dbReference type="GO" id="GO:0033387">
    <property type="term" value="P:putrescine biosynthetic process from arginine, via ornithine"/>
    <property type="evidence" value="ECO:0007669"/>
    <property type="project" value="TreeGrafter"/>
</dbReference>
<comment type="caution">
    <text evidence="10">The sequence shown here is derived from an EMBL/GenBank/DDBJ whole genome shotgun (WGS) entry which is preliminary data.</text>
</comment>
<dbReference type="InterPro" id="IPR009006">
    <property type="entry name" value="Ala_racemase/Decarboxylase_C"/>
</dbReference>
<comment type="cofactor">
    <cofactor evidence="1 6">
        <name>pyridoxal 5'-phosphate</name>
        <dbReference type="ChEBI" id="CHEBI:597326"/>
    </cofactor>
</comment>
<keyword evidence="4 6" id="KW-0663">Pyridoxal phosphate</keyword>
<accession>A0A8H8RW97</accession>
<comment type="similarity">
    <text evidence="2 7">Belongs to the Orn/Lys/Arg decarboxylase class-II family.</text>
</comment>
<dbReference type="PROSITE" id="PS00879">
    <property type="entry name" value="ODR_DC_2_2"/>
    <property type="match status" value="1"/>
</dbReference>
<proteinExistence type="inferred from homology"/>
<dbReference type="PRINTS" id="PR01182">
    <property type="entry name" value="ORNDCRBXLASE"/>
</dbReference>
<evidence type="ECO:0000313" key="10">
    <source>
        <dbReference type="EMBL" id="TVY42178.1"/>
    </source>
</evidence>
<organism evidence="10 11">
    <name type="scientific">Lachnellula occidentalis</name>
    <dbReference type="NCBI Taxonomy" id="215460"/>
    <lineage>
        <taxon>Eukaryota</taxon>
        <taxon>Fungi</taxon>
        <taxon>Dikarya</taxon>
        <taxon>Ascomycota</taxon>
        <taxon>Pezizomycotina</taxon>
        <taxon>Leotiomycetes</taxon>
        <taxon>Helotiales</taxon>
        <taxon>Lachnaceae</taxon>
        <taxon>Lachnellula</taxon>
    </lineage>
</organism>
<dbReference type="Proteomes" id="UP000443090">
    <property type="component" value="Unassembled WGS sequence"/>
</dbReference>
<sequence length="397" mass="43326">MPIAVAIREAFENHVKLVENQNAVGHVLPASEASFYVADLGDIIRKWAVWKEALPDVSPFFGKYTTSWTVKSSYDGRLIQTLAACGAGFDCASAEEIELILSLGISAERIIFTHPCKPLASLGLCRKLGVSLITFDNECELRKLKVCYPEASVVLRIFADDFTNADPLGTKFGASRQDFPGLVCLVKELGMKLTGASFHAAPSVAIEGTTYARGIKEAAEVFTHARELGLSPTVLDIGGGYTDNTFRDITAAVRPAIAECFPQAQENGGSLRVIAEPGTLFSGSPFYLAVKVVARRKNATAFGPEPSTRIYINDGIYSNFMMRFIVNTTFTPIAVIRKGTWHEEKGGDQSFKCSIWGRSCDSNDCINRECVLDQAVDIGDWLVFKDMGAVFYVGKVR</sequence>
<feature type="domain" description="Orn/DAP/Arg decarboxylase 2 N-terminal" evidence="9">
    <location>
        <begin position="40"/>
        <end position="282"/>
    </location>
</feature>
<reference evidence="10 11" key="1">
    <citation type="submission" date="2018-05" db="EMBL/GenBank/DDBJ databases">
        <title>Genome sequencing and assembly of the regulated plant pathogen Lachnellula willkommii and related sister species for the development of diagnostic species identification markers.</title>
        <authorList>
            <person name="Giroux E."/>
            <person name="Bilodeau G."/>
        </authorList>
    </citation>
    <scope>NUCLEOTIDE SEQUENCE [LARGE SCALE GENOMIC DNA]</scope>
    <source>
        <strain evidence="10 11">CBS 160.35</strain>
    </source>
</reference>
<evidence type="ECO:0000256" key="4">
    <source>
        <dbReference type="ARBA" id="ARBA00022898"/>
    </source>
</evidence>
<protein>
    <submittedName>
        <fullName evidence="10">Ornithine decarboxylase</fullName>
    </submittedName>
</protein>
<dbReference type="InterPro" id="IPR000183">
    <property type="entry name" value="Orn/DAP/Arg_de-COase"/>
</dbReference>
<dbReference type="InterPro" id="IPR022644">
    <property type="entry name" value="De-COase2_N"/>
</dbReference>
<evidence type="ECO:0000259" key="9">
    <source>
        <dbReference type="Pfam" id="PF02784"/>
    </source>
</evidence>
<dbReference type="Gene3D" id="3.20.20.10">
    <property type="entry name" value="Alanine racemase"/>
    <property type="match status" value="1"/>
</dbReference>
<evidence type="ECO:0000256" key="5">
    <source>
        <dbReference type="ARBA" id="ARBA00023239"/>
    </source>
</evidence>
<gene>
    <name evidence="10" type="primary">spe-1_0</name>
    <name evidence="10" type="ORF">LOCC1_G003795</name>
</gene>
<evidence type="ECO:0000259" key="8">
    <source>
        <dbReference type="Pfam" id="PF00278"/>
    </source>
</evidence>
<dbReference type="OrthoDB" id="5034579at2759"/>
<evidence type="ECO:0000313" key="11">
    <source>
        <dbReference type="Proteomes" id="UP000443090"/>
    </source>
</evidence>
<feature type="domain" description="Orn/DAP/Arg decarboxylase 2 C-terminal" evidence="8">
    <location>
        <begin position="35"/>
        <end position="388"/>
    </location>
</feature>
<dbReference type="InterPro" id="IPR029066">
    <property type="entry name" value="PLP-binding_barrel"/>
</dbReference>
<evidence type="ECO:0000256" key="2">
    <source>
        <dbReference type="ARBA" id="ARBA00008872"/>
    </source>
</evidence>
<dbReference type="PRINTS" id="PR01179">
    <property type="entry name" value="ODADCRBXLASE"/>
</dbReference>
<dbReference type="EMBL" id="QGMI01000346">
    <property type="protein sequence ID" value="TVY42178.1"/>
    <property type="molecule type" value="Genomic_DNA"/>
</dbReference>
<evidence type="ECO:0000256" key="7">
    <source>
        <dbReference type="RuleBase" id="RU003737"/>
    </source>
</evidence>
<dbReference type="InterPro" id="IPR002433">
    <property type="entry name" value="Orn_de-COase"/>
</dbReference>
<dbReference type="Pfam" id="PF02784">
    <property type="entry name" value="Orn_Arg_deC_N"/>
    <property type="match status" value="1"/>
</dbReference>